<dbReference type="InterPro" id="IPR015421">
    <property type="entry name" value="PyrdxlP-dep_Trfase_major"/>
</dbReference>
<comment type="caution">
    <text evidence="5">The sequence shown here is derived from an EMBL/GenBank/DDBJ whole genome shotgun (WGS) entry which is preliminary data.</text>
</comment>
<accession>A0A2T9YHE3</accession>
<dbReference type="InterPro" id="IPR001680">
    <property type="entry name" value="WD40_rpt"/>
</dbReference>
<dbReference type="Gene3D" id="2.130.10.10">
    <property type="entry name" value="YVTN repeat-like/Quinoprotein amine dehydrogenase"/>
    <property type="match status" value="1"/>
</dbReference>
<dbReference type="PANTHER" id="PTHR11601">
    <property type="entry name" value="CYSTEINE DESULFURYLASE FAMILY MEMBER"/>
    <property type="match status" value="1"/>
</dbReference>
<gene>
    <name evidence="5" type="ORF">BB561_004228</name>
</gene>
<dbReference type="InterPro" id="IPR000192">
    <property type="entry name" value="Aminotrans_V_dom"/>
</dbReference>
<dbReference type="InterPro" id="IPR011047">
    <property type="entry name" value="Quinoprotein_ADH-like_sf"/>
</dbReference>
<evidence type="ECO:0000259" key="4">
    <source>
        <dbReference type="Pfam" id="PF00266"/>
    </source>
</evidence>
<feature type="domain" description="Aminotransferase class V" evidence="4">
    <location>
        <begin position="409"/>
        <end position="588"/>
    </location>
</feature>
<dbReference type="SUPFAM" id="SSF50998">
    <property type="entry name" value="Quinoprotein alcohol dehydrogenase-like"/>
    <property type="match status" value="1"/>
</dbReference>
<organism evidence="5 6">
    <name type="scientific">Smittium simulii</name>
    <dbReference type="NCBI Taxonomy" id="133385"/>
    <lineage>
        <taxon>Eukaryota</taxon>
        <taxon>Fungi</taxon>
        <taxon>Fungi incertae sedis</taxon>
        <taxon>Zoopagomycota</taxon>
        <taxon>Kickxellomycotina</taxon>
        <taxon>Harpellomycetes</taxon>
        <taxon>Harpellales</taxon>
        <taxon>Legeriomycetaceae</taxon>
        <taxon>Smittium</taxon>
    </lineage>
</organism>
<protein>
    <recommendedName>
        <fullName evidence="4">Aminotransferase class V domain-containing protein</fullName>
    </recommendedName>
</protein>
<evidence type="ECO:0000313" key="5">
    <source>
        <dbReference type="EMBL" id="PVU91743.1"/>
    </source>
</evidence>
<reference evidence="5 6" key="1">
    <citation type="journal article" date="2018" name="MBio">
        <title>Comparative Genomics Reveals the Core Gene Toolbox for the Fungus-Insect Symbiosis.</title>
        <authorList>
            <person name="Wang Y."/>
            <person name="Stata M."/>
            <person name="Wang W."/>
            <person name="Stajich J.E."/>
            <person name="White M.M."/>
            <person name="Moncalvo J.M."/>
        </authorList>
    </citation>
    <scope>NUCLEOTIDE SEQUENCE [LARGE SCALE GENOMIC DNA]</scope>
    <source>
        <strain evidence="5 6">SWE-8-4</strain>
    </source>
</reference>
<dbReference type="Proteomes" id="UP000245383">
    <property type="component" value="Unassembled WGS sequence"/>
</dbReference>
<dbReference type="Gene3D" id="3.40.640.10">
    <property type="entry name" value="Type I PLP-dependent aspartate aminotransferase-like (Major domain)"/>
    <property type="match status" value="1"/>
</dbReference>
<dbReference type="SMART" id="SM00320">
    <property type="entry name" value="WD40"/>
    <property type="match status" value="2"/>
</dbReference>
<evidence type="ECO:0000256" key="3">
    <source>
        <dbReference type="PROSITE-ProRule" id="PRU00221"/>
    </source>
</evidence>
<dbReference type="InterPro" id="IPR015943">
    <property type="entry name" value="WD40/YVTN_repeat-like_dom_sf"/>
</dbReference>
<dbReference type="Pfam" id="PF00266">
    <property type="entry name" value="Aminotran_5"/>
    <property type="match status" value="1"/>
</dbReference>
<dbReference type="InterPro" id="IPR015424">
    <property type="entry name" value="PyrdxlP-dep_Trfase"/>
</dbReference>
<comment type="similarity">
    <text evidence="2">Belongs to the class-V pyridoxal-phosphate-dependent aminotransferase family. NifS/IscS subfamily.</text>
</comment>
<keyword evidence="6" id="KW-1185">Reference proteome</keyword>
<dbReference type="SUPFAM" id="SSF53383">
    <property type="entry name" value="PLP-dependent transferases"/>
    <property type="match status" value="1"/>
</dbReference>
<name>A0A2T9YHE3_9FUNG</name>
<evidence type="ECO:0000256" key="1">
    <source>
        <dbReference type="ARBA" id="ARBA00001933"/>
    </source>
</evidence>
<dbReference type="PANTHER" id="PTHR11601:SF34">
    <property type="entry name" value="CYSTEINE DESULFURASE"/>
    <property type="match status" value="1"/>
</dbReference>
<dbReference type="PROSITE" id="PS50082">
    <property type="entry name" value="WD_REPEATS_2"/>
    <property type="match status" value="1"/>
</dbReference>
<keyword evidence="3" id="KW-0853">WD repeat</keyword>
<evidence type="ECO:0000256" key="2">
    <source>
        <dbReference type="ARBA" id="ARBA00006490"/>
    </source>
</evidence>
<dbReference type="PROSITE" id="PS50294">
    <property type="entry name" value="WD_REPEATS_REGION"/>
    <property type="match status" value="1"/>
</dbReference>
<evidence type="ECO:0000313" key="6">
    <source>
        <dbReference type="Proteomes" id="UP000245383"/>
    </source>
</evidence>
<comment type="cofactor">
    <cofactor evidence="1">
        <name>pyridoxal 5'-phosphate</name>
        <dbReference type="ChEBI" id="CHEBI:597326"/>
    </cofactor>
</comment>
<dbReference type="EMBL" id="MBFR01000187">
    <property type="protein sequence ID" value="PVU91743.1"/>
    <property type="molecule type" value="Genomic_DNA"/>
</dbReference>
<dbReference type="AlphaFoldDB" id="A0A2T9YHE3"/>
<dbReference type="STRING" id="133385.A0A2T9YHE3"/>
<dbReference type="Gene3D" id="3.90.1150.10">
    <property type="entry name" value="Aspartate Aminotransferase, domain 1"/>
    <property type="match status" value="1"/>
</dbReference>
<feature type="repeat" description="WD" evidence="3">
    <location>
        <begin position="304"/>
        <end position="334"/>
    </location>
</feature>
<dbReference type="OrthoDB" id="2013972at2759"/>
<sequence length="738" mass="81202">MTSKLRYTVQNIGIPISCIAISKKGQIIIGGGGGPNRSGIKNLLISGKINKDHAFQKTAEHDFGNLQDAPTCIALHPKKDIAVVGVNCTKEEILEGENKSIRVLEFKQKTITQINSKHFNKDKNLDLYLKFIEFDKSGNFLCAGNNHGFFGTFNFPSLNPQIDMLKATDEILDADISLDSKFIATVTKNELKILHSKNGKQAQSVSNPRFKSGNAVSFRACCYNKPKNSQEQLLTAINTISRKKSYIVSWDPKNWKINYNKVASSSAITCFCASDDGLVIAAGCSNMDIVIMSALNLNIYYRIKNAHTFAITSIAFSKDNKYLITGAADETLRVTMLPEVWPSQLQQIFNAAIDQPTTPLCKEVVDAISYSLEYHWGNPSSLDSFGIEAKSNLENSRSCVARLIDANAEEHPSVMKPVLHLASKGTITVSFLPTLSTGQVDIEKLASQLTLYKNTLLVSVMMVNNETGVINNIKRISDLISDFSLPNIPISNYKHKIFLHTDAAQALGKIPVNVDELGVDYLTIVGHKIYGPKIGALYARAIGKLTPIFPIINGAGQERGFRPGTENVPMAVGLGKACAIALDQLNFDIDKYKFMINHFWLSLNSKNPRETDLRIHLNGDKNGGCGIIPNTINFSLQILADNIPPNLSEFIFLNLSKMLQLKGISVGKGSACHSGSKAMSPVLSAMCISSDLMASALRFSVGRYTTISEIDYFVEKYWETIEEIIESSLKENNSECDL</sequence>
<dbReference type="InterPro" id="IPR015422">
    <property type="entry name" value="PyrdxlP-dep_Trfase_small"/>
</dbReference>
<dbReference type="Pfam" id="PF00400">
    <property type="entry name" value="WD40"/>
    <property type="match status" value="1"/>
</dbReference>
<dbReference type="Gene3D" id="1.10.260.50">
    <property type="match status" value="2"/>
</dbReference>
<proteinExistence type="inferred from homology"/>